<dbReference type="PANTHER" id="PTHR33406:SF10">
    <property type="entry name" value="SSD DOMAIN-CONTAINING PROTEIN"/>
    <property type="match status" value="1"/>
</dbReference>
<protein>
    <submittedName>
        <fullName evidence="8">MMPL family transporter</fullName>
    </submittedName>
</protein>
<dbReference type="Proteomes" id="UP000324760">
    <property type="component" value="Chromosome"/>
</dbReference>
<dbReference type="Pfam" id="PF03176">
    <property type="entry name" value="MMPL"/>
    <property type="match status" value="2"/>
</dbReference>
<dbReference type="KEGG" id="ncu:F0U83_11155"/>
<accession>A0A5P1RDA0</accession>
<evidence type="ECO:0000313" key="8">
    <source>
        <dbReference type="EMBL" id="QEQ97226.1"/>
    </source>
</evidence>
<keyword evidence="3 6" id="KW-0812">Transmembrane</keyword>
<comment type="subcellular location">
    <subcellularLocation>
        <location evidence="1">Cell membrane</location>
        <topology evidence="1">Multi-pass membrane protein</topology>
    </subcellularLocation>
</comment>
<proteinExistence type="predicted"/>
<dbReference type="InterPro" id="IPR000731">
    <property type="entry name" value="SSD"/>
</dbReference>
<dbReference type="GO" id="GO:0005886">
    <property type="term" value="C:plasma membrane"/>
    <property type="evidence" value="ECO:0007669"/>
    <property type="project" value="UniProtKB-SubCell"/>
</dbReference>
<name>A0A5P1RDA0_9GAMM</name>
<feature type="transmembrane region" description="Helical" evidence="6">
    <location>
        <begin position="21"/>
        <end position="40"/>
    </location>
</feature>
<feature type="transmembrane region" description="Helical" evidence="6">
    <location>
        <begin position="714"/>
        <end position="734"/>
    </location>
</feature>
<reference evidence="8 9" key="1">
    <citation type="journal article" date="2019" name="Biochem. Eng. J.">
        <title>Metabolic engineering of the marine bacteria Neptunomonas concharum for the production of acetoin and meso-2,3-butanediol from acetate.</title>
        <authorList>
            <person name="Li W."/>
            <person name="Pu N."/>
            <person name="Liu C.-X."/>
            <person name="Yuan Q.-P."/>
            <person name="Li Z.-J."/>
        </authorList>
    </citation>
    <scope>NUCLEOTIDE SEQUENCE [LARGE SCALE GENOMIC DNA]</scope>
    <source>
        <strain evidence="8 9">JCM17730</strain>
    </source>
</reference>
<feature type="transmembrane region" description="Helical" evidence="6">
    <location>
        <begin position="620"/>
        <end position="639"/>
    </location>
</feature>
<evidence type="ECO:0000256" key="5">
    <source>
        <dbReference type="ARBA" id="ARBA00023136"/>
    </source>
</evidence>
<keyword evidence="2" id="KW-1003">Cell membrane</keyword>
<feature type="transmembrane region" description="Helical" evidence="6">
    <location>
        <begin position="672"/>
        <end position="693"/>
    </location>
</feature>
<dbReference type="OrthoDB" id="5963930at2"/>
<feature type="transmembrane region" description="Helical" evidence="6">
    <location>
        <begin position="357"/>
        <end position="379"/>
    </location>
</feature>
<dbReference type="AlphaFoldDB" id="A0A5P1RDA0"/>
<organism evidence="8 9">
    <name type="scientific">Neptunomonas concharum</name>
    <dbReference type="NCBI Taxonomy" id="1031538"/>
    <lineage>
        <taxon>Bacteria</taxon>
        <taxon>Pseudomonadati</taxon>
        <taxon>Pseudomonadota</taxon>
        <taxon>Gammaproteobacteria</taxon>
        <taxon>Oceanospirillales</taxon>
        <taxon>Oceanospirillaceae</taxon>
        <taxon>Neptunomonas</taxon>
    </lineage>
</organism>
<evidence type="ECO:0000259" key="7">
    <source>
        <dbReference type="PROSITE" id="PS50156"/>
    </source>
</evidence>
<dbReference type="InterPro" id="IPR004869">
    <property type="entry name" value="MMPL_dom"/>
</dbReference>
<dbReference type="EMBL" id="CP043869">
    <property type="protein sequence ID" value="QEQ97226.1"/>
    <property type="molecule type" value="Genomic_DNA"/>
</dbReference>
<feature type="transmembrane region" description="Helical" evidence="6">
    <location>
        <begin position="327"/>
        <end position="351"/>
    </location>
</feature>
<evidence type="ECO:0000256" key="2">
    <source>
        <dbReference type="ARBA" id="ARBA00022475"/>
    </source>
</evidence>
<keyword evidence="5 6" id="KW-0472">Membrane</keyword>
<evidence type="ECO:0000256" key="6">
    <source>
        <dbReference type="SAM" id="Phobius"/>
    </source>
</evidence>
<dbReference type="SUPFAM" id="SSF82866">
    <property type="entry name" value="Multidrug efflux transporter AcrB transmembrane domain"/>
    <property type="match status" value="2"/>
</dbReference>
<dbReference type="InterPro" id="IPR050545">
    <property type="entry name" value="Mycobact_MmpL"/>
</dbReference>
<gene>
    <name evidence="8" type="ORF">F0U83_11155</name>
</gene>
<feature type="transmembrane region" description="Helical" evidence="6">
    <location>
        <begin position="418"/>
        <end position="435"/>
    </location>
</feature>
<feature type="transmembrane region" description="Helical" evidence="6">
    <location>
        <begin position="256"/>
        <end position="277"/>
    </location>
</feature>
<evidence type="ECO:0000256" key="4">
    <source>
        <dbReference type="ARBA" id="ARBA00022989"/>
    </source>
</evidence>
<dbReference type="PROSITE" id="PS50156">
    <property type="entry name" value="SSD"/>
    <property type="match status" value="1"/>
</dbReference>
<feature type="transmembrane region" description="Helical" evidence="6">
    <location>
        <begin position="283"/>
        <end position="307"/>
    </location>
</feature>
<feature type="transmembrane region" description="Helical" evidence="6">
    <location>
        <begin position="231"/>
        <end position="249"/>
    </location>
</feature>
<feature type="transmembrane region" description="Helical" evidence="6">
    <location>
        <begin position="746"/>
        <end position="770"/>
    </location>
</feature>
<evidence type="ECO:0000256" key="3">
    <source>
        <dbReference type="ARBA" id="ARBA00022692"/>
    </source>
</evidence>
<keyword evidence="9" id="KW-1185">Reference proteome</keyword>
<dbReference type="RefSeq" id="WP_138987132.1">
    <property type="nucleotide sequence ID" value="NZ_CP043869.1"/>
</dbReference>
<evidence type="ECO:0000256" key="1">
    <source>
        <dbReference type="ARBA" id="ARBA00004651"/>
    </source>
</evidence>
<evidence type="ECO:0000313" key="9">
    <source>
        <dbReference type="Proteomes" id="UP000324760"/>
    </source>
</evidence>
<sequence>MNNLYIYKFSVLTEQLFKHRFLFLIATTILTIFLGYRASFINADTRLERLLPASHEFIENSKKFRDDKVGGSFIRIAVANQGRNILEYDYLLKLQKLNDEVSLLKGVDTAGLKSLWAPNMLWFGITPEGFDSGPVLDNNILVDSPESMVKIRNNILNAGIVGSYVANDFKSSMISFEVLTYSPTTGERLDTHEFTDHLDHIREKYQALGLDIYVIGELQKISDLVDGFEQVAIYFFIAAFITMVLLYQYSRCLKATLVPIMCSIIAVICQLGVLNLLGFDLGVYSILVPFLIFAIAVSHGVQVINAFSHEVAKGRSNIDSAKVSFHLLHKAGLVALVSDGIGFAMLFIIDIGAIKDLAIVACMGVVVVIFANLVLLPIIMSYVGVTQQCVEHAQYKLEQKNTFLAWLGRFAEPKRAQVVLLITLAASLIGFEYSLQIKIGDLQQGAPELRSDSRYNQDNLYITSNFSTSTDILNVFVETPIGQCETFKVIELIDRLGWELQNVEGVQKVSSPATRAKISRYLGNEGNLKMMALPRDERVLSRAVSNIGLAVVSDRGNCSKHIITVELSDHKQTTLSAVVGVVRRFANTHNDNDIWIRLGDGSAAYEAATNEVIDHAQYEMLIYVYIAVAAMCLLMFGSWRATMCIVLPLVLTSILCQALMVAMGIGVKVATLPVIALGVGIGVDYGIYIFSRLQSYLKLGHSMKMSYLETLKTTGKAVSFTGITLAIGVATWIFSPIKFQADMGVLLTFMFIWNMIGALTILPALAVILYGPQEKTNK</sequence>
<feature type="transmembrane region" description="Helical" evidence="6">
    <location>
        <begin position="646"/>
        <end position="666"/>
    </location>
</feature>
<dbReference type="Gene3D" id="1.20.1640.10">
    <property type="entry name" value="Multidrug efflux transporter AcrB transmembrane domain"/>
    <property type="match status" value="2"/>
</dbReference>
<feature type="domain" description="SSD" evidence="7">
    <location>
        <begin position="257"/>
        <end position="382"/>
    </location>
</feature>
<keyword evidence="4 6" id="KW-1133">Transmembrane helix</keyword>
<dbReference type="PANTHER" id="PTHR33406">
    <property type="entry name" value="MEMBRANE PROTEIN MJ1562-RELATED"/>
    <property type="match status" value="1"/>
</dbReference>